<dbReference type="Proteomes" id="UP000199559">
    <property type="component" value="Unassembled WGS sequence"/>
</dbReference>
<keyword evidence="2" id="KW-1185">Reference proteome</keyword>
<protein>
    <submittedName>
        <fullName evidence="1">Uncharacterized protein</fullName>
    </submittedName>
</protein>
<sequence>MAFVFLLYITISGINTQNDTLKKSVNVINTECATSKLVEECHLDKNELSELICNEIINLLD</sequence>
<evidence type="ECO:0000313" key="2">
    <source>
        <dbReference type="Proteomes" id="UP000199559"/>
    </source>
</evidence>
<evidence type="ECO:0000313" key="1">
    <source>
        <dbReference type="EMBL" id="SFI74356.1"/>
    </source>
</evidence>
<dbReference type="STRING" id="1144750.SAMN05443431_10265"/>
<proteinExistence type="predicted"/>
<accession>A0A1I3KPF8</accession>
<reference evidence="2" key="1">
    <citation type="submission" date="2016-10" db="EMBL/GenBank/DDBJ databases">
        <authorList>
            <person name="Varghese N."/>
            <person name="Submissions S."/>
        </authorList>
    </citation>
    <scope>NUCLEOTIDE SEQUENCE [LARGE SCALE GENOMIC DNA]</scope>
    <source>
        <strain evidence="2">DSM 28881</strain>
    </source>
</reference>
<dbReference type="AlphaFoldDB" id="A0A1I3KPF8"/>
<organism evidence="1 2">
    <name type="scientific">Olleya namhaensis</name>
    <dbReference type="NCBI Taxonomy" id="1144750"/>
    <lineage>
        <taxon>Bacteria</taxon>
        <taxon>Pseudomonadati</taxon>
        <taxon>Bacteroidota</taxon>
        <taxon>Flavobacteriia</taxon>
        <taxon>Flavobacteriales</taxon>
        <taxon>Flavobacteriaceae</taxon>
    </lineage>
</organism>
<dbReference type="EMBL" id="FORM01000002">
    <property type="protein sequence ID" value="SFI74356.1"/>
    <property type="molecule type" value="Genomic_DNA"/>
</dbReference>
<name>A0A1I3KPF8_9FLAO</name>
<dbReference type="RefSeq" id="WP_090837495.1">
    <property type="nucleotide sequence ID" value="NZ_FORM01000002.1"/>
</dbReference>
<gene>
    <name evidence="1" type="ORF">SAMN05443431_10265</name>
</gene>